<reference evidence="1 2" key="1">
    <citation type="journal article" date="2016" name="Sci. Rep.">
        <title>The Dendrobium catenatum Lindl. genome sequence provides insights into polysaccharide synthase, floral development and adaptive evolution.</title>
        <authorList>
            <person name="Zhang G.Q."/>
            <person name="Xu Q."/>
            <person name="Bian C."/>
            <person name="Tsai W.C."/>
            <person name="Yeh C.M."/>
            <person name="Liu K.W."/>
            <person name="Yoshida K."/>
            <person name="Zhang L.S."/>
            <person name="Chang S.B."/>
            <person name="Chen F."/>
            <person name="Shi Y."/>
            <person name="Su Y.Y."/>
            <person name="Zhang Y.Q."/>
            <person name="Chen L.J."/>
            <person name="Yin Y."/>
            <person name="Lin M."/>
            <person name="Huang H."/>
            <person name="Deng H."/>
            <person name="Wang Z.W."/>
            <person name="Zhu S.L."/>
            <person name="Zhao X."/>
            <person name="Deng C."/>
            <person name="Niu S.C."/>
            <person name="Huang J."/>
            <person name="Wang M."/>
            <person name="Liu G.H."/>
            <person name="Yang H.J."/>
            <person name="Xiao X.J."/>
            <person name="Hsiao Y.Y."/>
            <person name="Wu W.L."/>
            <person name="Chen Y.Y."/>
            <person name="Mitsuda N."/>
            <person name="Ohme-Takagi M."/>
            <person name="Luo Y.B."/>
            <person name="Van de Peer Y."/>
            <person name="Liu Z.J."/>
        </authorList>
    </citation>
    <scope>NUCLEOTIDE SEQUENCE [LARGE SCALE GENOMIC DNA]</scope>
    <source>
        <tissue evidence="1">The whole plant</tissue>
    </source>
</reference>
<sequence length="289" mass="34587">MRNVLCKNKYPRSFSNQTVIADDSYPIYRRRQDGHQVKVRNCLLDNRWVVPYNSYLLSIYNCHINVEICSSIKVVKYIYKYIYKGHDKISVAFSHKNEDQDFDEIQHYQDDRWVAAPEALWRIFEFDLNEMYSLVCNLQLHLEDHQSVYYKGNQNLLDILRTDIRKKTMLIEFFNLNKIDSEAKKYLYREIPEKYVWDKTNKIWKRRKKYEQIGRVNTTNPSDGERDYLRILLNHVYGPTSFSDLLQVHGIQCSTFKETAKMHGLLETDTYISECLNDASNYQMPNALR</sequence>
<dbReference type="PANTHER" id="PTHR10492:SF94">
    <property type="entry name" value="ATP-DEPENDENT DNA HELICASE"/>
    <property type="match status" value="1"/>
</dbReference>
<proteinExistence type="predicted"/>
<gene>
    <name evidence="1" type="ORF">MA16_Dca020189</name>
</gene>
<dbReference type="Proteomes" id="UP000233837">
    <property type="component" value="Unassembled WGS sequence"/>
</dbReference>
<organism evidence="1 2">
    <name type="scientific">Dendrobium catenatum</name>
    <dbReference type="NCBI Taxonomy" id="906689"/>
    <lineage>
        <taxon>Eukaryota</taxon>
        <taxon>Viridiplantae</taxon>
        <taxon>Streptophyta</taxon>
        <taxon>Embryophyta</taxon>
        <taxon>Tracheophyta</taxon>
        <taxon>Spermatophyta</taxon>
        <taxon>Magnoliopsida</taxon>
        <taxon>Liliopsida</taxon>
        <taxon>Asparagales</taxon>
        <taxon>Orchidaceae</taxon>
        <taxon>Epidendroideae</taxon>
        <taxon>Malaxideae</taxon>
        <taxon>Dendrobiinae</taxon>
        <taxon>Dendrobium</taxon>
    </lineage>
</organism>
<keyword evidence="2" id="KW-1185">Reference proteome</keyword>
<name>A0A2I0WH39_9ASPA</name>
<dbReference type="EMBL" id="KZ502661">
    <property type="protein sequence ID" value="PKU74979.1"/>
    <property type="molecule type" value="Genomic_DNA"/>
</dbReference>
<dbReference type="PANTHER" id="PTHR10492">
    <property type="match status" value="1"/>
</dbReference>
<reference evidence="1 2" key="2">
    <citation type="journal article" date="2017" name="Nature">
        <title>The Apostasia genome and the evolution of orchids.</title>
        <authorList>
            <person name="Zhang G.Q."/>
            <person name="Liu K.W."/>
            <person name="Li Z."/>
            <person name="Lohaus R."/>
            <person name="Hsiao Y.Y."/>
            <person name="Niu S.C."/>
            <person name="Wang J.Y."/>
            <person name="Lin Y.C."/>
            <person name="Xu Q."/>
            <person name="Chen L.J."/>
            <person name="Yoshida K."/>
            <person name="Fujiwara S."/>
            <person name="Wang Z.W."/>
            <person name="Zhang Y.Q."/>
            <person name="Mitsuda N."/>
            <person name="Wang M."/>
            <person name="Liu G.H."/>
            <person name="Pecoraro L."/>
            <person name="Huang H.X."/>
            <person name="Xiao X.J."/>
            <person name="Lin M."/>
            <person name="Wu X.Y."/>
            <person name="Wu W.L."/>
            <person name="Chen Y.Y."/>
            <person name="Chang S.B."/>
            <person name="Sakamoto S."/>
            <person name="Ohme-Takagi M."/>
            <person name="Yagi M."/>
            <person name="Zeng S.J."/>
            <person name="Shen C.Y."/>
            <person name="Yeh C.M."/>
            <person name="Luo Y.B."/>
            <person name="Tsai W.C."/>
            <person name="Van de Peer Y."/>
            <person name="Liu Z.J."/>
        </authorList>
    </citation>
    <scope>NUCLEOTIDE SEQUENCE [LARGE SCALE GENOMIC DNA]</scope>
    <source>
        <tissue evidence="1">The whole plant</tissue>
    </source>
</reference>
<evidence type="ECO:0000313" key="2">
    <source>
        <dbReference type="Proteomes" id="UP000233837"/>
    </source>
</evidence>
<evidence type="ECO:0000313" key="1">
    <source>
        <dbReference type="EMBL" id="PKU74979.1"/>
    </source>
</evidence>
<dbReference type="AlphaFoldDB" id="A0A2I0WH39"/>
<accession>A0A2I0WH39</accession>
<dbReference type="STRING" id="906689.A0A2I0WH39"/>
<protein>
    <submittedName>
        <fullName evidence="1">Uncharacterized protein</fullName>
    </submittedName>
</protein>